<feature type="region of interest" description="Disordered" evidence="1">
    <location>
        <begin position="886"/>
        <end position="908"/>
    </location>
</feature>
<feature type="compositionally biased region" description="Acidic residues" evidence="1">
    <location>
        <begin position="10"/>
        <end position="21"/>
    </location>
</feature>
<evidence type="ECO:0000313" key="2">
    <source>
        <dbReference type="EMBL" id="KXS95857.1"/>
    </source>
</evidence>
<accession>A0A139H073</accession>
<feature type="compositionally biased region" description="Basic residues" evidence="1">
    <location>
        <begin position="186"/>
        <end position="196"/>
    </location>
</feature>
<comment type="caution">
    <text evidence="2">The sequence shown here is derived from an EMBL/GenBank/DDBJ whole genome shotgun (WGS) entry which is preliminary data.</text>
</comment>
<evidence type="ECO:0000256" key="1">
    <source>
        <dbReference type="SAM" id="MobiDB-lite"/>
    </source>
</evidence>
<name>A0A139H073_9PEZI</name>
<gene>
    <name evidence="2" type="ORF">AC578_7880</name>
</gene>
<feature type="compositionally biased region" description="Basic and acidic residues" evidence="1">
    <location>
        <begin position="197"/>
        <end position="206"/>
    </location>
</feature>
<evidence type="ECO:0000313" key="3">
    <source>
        <dbReference type="Proteomes" id="UP000070133"/>
    </source>
</evidence>
<reference evidence="2 3" key="1">
    <citation type="submission" date="2015-07" db="EMBL/GenBank/DDBJ databases">
        <title>Comparative genomics of the Sigatoka disease complex on banana suggests a link between parallel evolutionary changes in Pseudocercospora fijiensis and Pseudocercospora eumusae and increased virulence on the banana host.</title>
        <authorList>
            <person name="Chang T.-C."/>
            <person name="Salvucci A."/>
            <person name="Crous P.W."/>
            <person name="Stergiopoulos I."/>
        </authorList>
    </citation>
    <scope>NUCLEOTIDE SEQUENCE [LARGE SCALE GENOMIC DNA]</scope>
    <source>
        <strain evidence="2 3">CBS 114824</strain>
    </source>
</reference>
<dbReference type="STRING" id="321146.A0A139H073"/>
<protein>
    <submittedName>
        <fullName evidence="2">Uncharacterized protein</fullName>
    </submittedName>
</protein>
<sequence length="1272" mass="143777">MAENRSSAADIEDLTTEDDDESIRHRHRHRLLLRLLLRPRLDASPVKDPVSVSHNGAAMFRGSRPRPVPSKATLRFLYQLAYISSGTAAGIATLCTEERRRQTALVQKIADNAKRIRQSPRYRQHATAAAAAAAVNEAEYQYVASEQDSLKAAMLRRRSRHFADHRDAHTFDLPSAAQHGYEQLVNKRRTRKRRRNEKTSSEADHVVAADSATATCSESSVALRSNLLLAARQDTIADSNTIIRSYERTLQPNPPAQHTHQHNKMQNMPHSEFRVASYREDKGWPTPGVVKRDVDDFFMHLTPEDAHCSKTRSRQARAADVLLSAALHHKLFAEVRSLALWKASNNQLSEKDICRICETSNALLRSKGTPESWFEFYEHLFNSPAFSACGADICAAAMVDVISAWSTVAGKSQMKLIKRFGIRRIPTGALQRILDEVCDKMIASDQYKEAAIALSFISSYRNAIFLETHNKMLSHALENGEIVAGIELLKCKLYAILLSDQTIIYALQDDPLLVQQCSSMIIECGRKKAYGNLRLLLPALDKMRDLLLKLDTQARVYLAIACASPPRAANGLLGALRDSVDSVSQRQIDEGYLATRLKRFWESTRDLDKTFDMFGAYGRKFKTFHHADALVPATATMVEICTSAKRPDRALSLLRSGSNDQHNDKDALSLAAIILAERSSWEEVQTILQESSVSQASITDHGINARFNYVIHLYCNQHSVEESWTFVTSTMRLIGFTPDSTTNKTLLRCFVVGGRLDLMYKWDWHLQQIGLKLDLDNRLAASLLFTFWHERRPPHVLLMWFCRALCTFDGVSFNAADFQYVIRAAVSYDIRELDVQDKRMAFFLAVQNLDRIERNKGAIARPVTQMDYARGEGRFTRRGQRFAEKLDRRAAESHRSEPNAHDNHIGDSLPTSALAADEGLYAIDTAASALAIRDVHESRQLFAGRDDALPQITDHGLVGDNAKVSSTRYEGSFRTRMAAQQMVTEMSMRRFQKVLDLYALSTNNGIPASPLTLEVAVEARIRLDKGNTAGAEQLLGEARQAGFDVTCAMGSILIHNMHHSSPECRKNAEALRRKVIDYYRTNNENGWDVGHHVGVTAANILINNGRAVHGINLLNAIHSSEWTRHRPLDIVAMTVYVKGYAALQHQSGVWWVVRRVLSQDMRIDRRFLAALKAAKASFGVSQSEQDHRFVDVLRRMRLRCIERRVSQRLETKKMGRRLIRTIRNLARKQARRRGDPVMSKKQGRLCVRLRRARARFAAKKRVRYVVKKGQRR</sequence>
<proteinExistence type="predicted"/>
<feature type="compositionally biased region" description="Basic and acidic residues" evidence="1">
    <location>
        <begin position="886"/>
        <end position="905"/>
    </location>
</feature>
<organism evidence="2 3">
    <name type="scientific">Pseudocercospora eumusae</name>
    <dbReference type="NCBI Taxonomy" id="321146"/>
    <lineage>
        <taxon>Eukaryota</taxon>
        <taxon>Fungi</taxon>
        <taxon>Dikarya</taxon>
        <taxon>Ascomycota</taxon>
        <taxon>Pezizomycotina</taxon>
        <taxon>Dothideomycetes</taxon>
        <taxon>Dothideomycetidae</taxon>
        <taxon>Mycosphaerellales</taxon>
        <taxon>Mycosphaerellaceae</taxon>
        <taxon>Pseudocercospora</taxon>
    </lineage>
</organism>
<dbReference type="AlphaFoldDB" id="A0A139H073"/>
<feature type="region of interest" description="Disordered" evidence="1">
    <location>
        <begin position="1"/>
        <end position="21"/>
    </location>
</feature>
<dbReference type="OrthoDB" id="185373at2759"/>
<feature type="region of interest" description="Disordered" evidence="1">
    <location>
        <begin position="174"/>
        <end position="206"/>
    </location>
</feature>
<dbReference type="EMBL" id="LFZN01000196">
    <property type="protein sequence ID" value="KXS95857.1"/>
    <property type="molecule type" value="Genomic_DNA"/>
</dbReference>
<dbReference type="Proteomes" id="UP000070133">
    <property type="component" value="Unassembled WGS sequence"/>
</dbReference>
<keyword evidence="3" id="KW-1185">Reference proteome</keyword>